<dbReference type="Gramene" id="arahy.Tifrunner.gnm2.ann2.Ah14g279600.1">
    <property type="protein sequence ID" value="arahy.Tifrunner.gnm2.ann2.Ah14g279600.1-CDS"/>
    <property type="gene ID" value="arahy.Tifrunner.gnm2.ann2.Ah14g279600"/>
</dbReference>
<dbReference type="InterPro" id="IPR025287">
    <property type="entry name" value="WAK_GUB"/>
</dbReference>
<evidence type="ECO:0000313" key="7">
    <source>
        <dbReference type="Proteomes" id="UP000289738"/>
    </source>
</evidence>
<evidence type="ECO:0000256" key="4">
    <source>
        <dbReference type="SAM" id="SignalP"/>
    </source>
</evidence>
<keyword evidence="7" id="KW-1185">Reference proteome</keyword>
<keyword evidence="2 4" id="KW-0732">Signal</keyword>
<evidence type="ECO:0000259" key="5">
    <source>
        <dbReference type="Pfam" id="PF13947"/>
    </source>
</evidence>
<sequence>MTIIEHFLLVLITTILITLCVNAVKDCQDCGHIKVPYPLSTSPNCGDPNYKIRCNSGTLWFDTINGSSYIITSINPTLQRLVIQPPGLANNTCMSRDFKNEGMWLDTNSPFNITSSNTLILMNCSLEILTMLFNCSSTSICHKYIEEGNAVISKNCGVTSHASKLCCDVKTGGSATSHRIRVREDRCAAYASFPNLDPSLPVSMWQPGVEIEWQLPAEPSCKVAGDCLDVANSRCLPDPVAGGEGKCLCNAGFQWDPVNGKCQDTKCQHGRGCKLRKKSPLIGDIEDDRVEVYERIMNSDSEEDFEATYEAGDEDEDGGISDPEDGEFRIGIKYSSRKSVVIAIRSYTIYRGVNYNII</sequence>
<dbReference type="GO" id="GO:0016020">
    <property type="term" value="C:membrane"/>
    <property type="evidence" value="ECO:0007669"/>
    <property type="project" value="UniProtKB-SubCell"/>
</dbReference>
<reference evidence="6 7" key="1">
    <citation type="submission" date="2019-01" db="EMBL/GenBank/DDBJ databases">
        <title>Sequencing of cultivated peanut Arachis hypogaea provides insights into genome evolution and oil improvement.</title>
        <authorList>
            <person name="Chen X."/>
        </authorList>
    </citation>
    <scope>NUCLEOTIDE SEQUENCE [LARGE SCALE GENOMIC DNA]</scope>
    <source>
        <strain evidence="7">cv. Fuhuasheng</strain>
        <tissue evidence="6">Leaves</tissue>
    </source>
</reference>
<protein>
    <recommendedName>
        <fullName evidence="5">Wall-associated receptor kinase galacturonan-binding domain-containing protein</fullName>
    </recommendedName>
</protein>
<accession>A0A444ZNN3</accession>
<name>A0A444ZNN3_ARAHY</name>
<feature type="signal peptide" evidence="4">
    <location>
        <begin position="1"/>
        <end position="23"/>
    </location>
</feature>
<dbReference type="PANTHER" id="PTHR33355:SF15">
    <property type="entry name" value="WALL-ASSOCIATED RECEPTOR KINASE GALACTURONAN-BINDING DOMAIN-CONTAINING PROTEIN"/>
    <property type="match status" value="1"/>
</dbReference>
<dbReference type="OrthoDB" id="1466077at2759"/>
<proteinExistence type="predicted"/>
<feature type="region of interest" description="Disordered" evidence="3">
    <location>
        <begin position="301"/>
        <end position="325"/>
    </location>
</feature>
<feature type="chain" id="PRO_5019386470" description="Wall-associated receptor kinase galacturonan-binding domain-containing protein" evidence="4">
    <location>
        <begin position="24"/>
        <end position="358"/>
    </location>
</feature>
<comment type="subcellular location">
    <subcellularLocation>
        <location evidence="1">Membrane</location>
        <topology evidence="1">Single-pass membrane protein</topology>
    </subcellularLocation>
</comment>
<evidence type="ECO:0000256" key="3">
    <source>
        <dbReference type="SAM" id="MobiDB-lite"/>
    </source>
</evidence>
<dbReference type="PANTHER" id="PTHR33355">
    <property type="entry name" value="WALL-ASSOCIATED RECEPTOR KINASE CARBOXY-TERMINAL PROTEIN-RELATED"/>
    <property type="match status" value="1"/>
</dbReference>
<evidence type="ECO:0000313" key="6">
    <source>
        <dbReference type="EMBL" id="RYR15722.1"/>
    </source>
</evidence>
<gene>
    <name evidence="6" type="ORF">Ahy_B04g072638</name>
</gene>
<dbReference type="STRING" id="3818.A0A444ZNN3"/>
<dbReference type="AlphaFoldDB" id="A0A444ZNN3"/>
<evidence type="ECO:0000256" key="2">
    <source>
        <dbReference type="ARBA" id="ARBA00022729"/>
    </source>
</evidence>
<feature type="domain" description="Wall-associated receptor kinase galacturonan-binding" evidence="5">
    <location>
        <begin position="27"/>
        <end position="83"/>
    </location>
</feature>
<evidence type="ECO:0000256" key="1">
    <source>
        <dbReference type="ARBA" id="ARBA00004167"/>
    </source>
</evidence>
<dbReference type="EMBL" id="SDMP01000014">
    <property type="protein sequence ID" value="RYR15722.1"/>
    <property type="molecule type" value="Genomic_DNA"/>
</dbReference>
<comment type="caution">
    <text evidence="6">The sequence shown here is derived from an EMBL/GenBank/DDBJ whole genome shotgun (WGS) entry which is preliminary data.</text>
</comment>
<dbReference type="Pfam" id="PF13947">
    <property type="entry name" value="GUB_WAK_bind"/>
    <property type="match status" value="1"/>
</dbReference>
<dbReference type="Proteomes" id="UP000289738">
    <property type="component" value="Chromosome B04"/>
</dbReference>
<organism evidence="6 7">
    <name type="scientific">Arachis hypogaea</name>
    <name type="common">Peanut</name>
    <dbReference type="NCBI Taxonomy" id="3818"/>
    <lineage>
        <taxon>Eukaryota</taxon>
        <taxon>Viridiplantae</taxon>
        <taxon>Streptophyta</taxon>
        <taxon>Embryophyta</taxon>
        <taxon>Tracheophyta</taxon>
        <taxon>Spermatophyta</taxon>
        <taxon>Magnoliopsida</taxon>
        <taxon>eudicotyledons</taxon>
        <taxon>Gunneridae</taxon>
        <taxon>Pentapetalae</taxon>
        <taxon>rosids</taxon>
        <taxon>fabids</taxon>
        <taxon>Fabales</taxon>
        <taxon>Fabaceae</taxon>
        <taxon>Papilionoideae</taxon>
        <taxon>50 kb inversion clade</taxon>
        <taxon>dalbergioids sensu lato</taxon>
        <taxon>Dalbergieae</taxon>
        <taxon>Pterocarpus clade</taxon>
        <taxon>Arachis</taxon>
    </lineage>
</organism>
<dbReference type="GO" id="GO:0030247">
    <property type="term" value="F:polysaccharide binding"/>
    <property type="evidence" value="ECO:0007669"/>
    <property type="project" value="InterPro"/>
</dbReference>